<dbReference type="Proteomes" id="UP000321223">
    <property type="component" value="Unassembled WGS sequence"/>
</dbReference>
<sequence>MNQRKDYKFGDIHGSQVAIGDHSKTSQDMKTNASEKKQTLAEAAAEIQSLLKQLESTYPTDTYKGKVALADAVVEQIDKTPSLTRIFSALKAGSISALDSLLDHPAASFVIGALEDWQNNNRSKAIDENH</sequence>
<reference evidence="2 3" key="1">
    <citation type="journal article" date="2019" name="Appl. Environ. Microbiol.">
        <title>Co-occurrence of broad and narrow host-range viruses infecting the toxic bloom-forming cyanobacterium Microcystis aeruginosa.</title>
        <authorList>
            <person name="Morimoto D."/>
            <person name="Tominaga K."/>
            <person name="Nishimura Y."/>
            <person name="Yoshida N."/>
            <person name="Kimura S."/>
            <person name="Sako Y."/>
            <person name="Yoshida T."/>
        </authorList>
    </citation>
    <scope>NUCLEOTIDE SEQUENCE [LARGE SCALE GENOMIC DNA]</scope>
    <source>
        <strain evidence="2 3">11-30S32</strain>
    </source>
</reference>
<dbReference type="EMBL" id="BHVU01000020">
    <property type="protein sequence ID" value="GCA91937.1"/>
    <property type="molecule type" value="Genomic_DNA"/>
</dbReference>
<dbReference type="RefSeq" id="WP_147069027.1">
    <property type="nucleotide sequence ID" value="NZ_BHVU01000020.1"/>
</dbReference>
<proteinExistence type="predicted"/>
<organism evidence="2 3">
    <name type="scientific">Microcystis aeruginosa 11-30S32</name>
    <dbReference type="NCBI Taxonomy" id="2358142"/>
    <lineage>
        <taxon>Bacteria</taxon>
        <taxon>Bacillati</taxon>
        <taxon>Cyanobacteriota</taxon>
        <taxon>Cyanophyceae</taxon>
        <taxon>Oscillatoriophycideae</taxon>
        <taxon>Chroococcales</taxon>
        <taxon>Microcystaceae</taxon>
        <taxon>Microcystis</taxon>
    </lineage>
</organism>
<feature type="region of interest" description="Disordered" evidence="1">
    <location>
        <begin position="1"/>
        <end position="36"/>
    </location>
</feature>
<evidence type="ECO:0000256" key="1">
    <source>
        <dbReference type="SAM" id="MobiDB-lite"/>
    </source>
</evidence>
<protein>
    <submittedName>
        <fullName evidence="2">Uncharacterized protein</fullName>
    </submittedName>
</protein>
<dbReference type="AlphaFoldDB" id="A0A510PDW6"/>
<evidence type="ECO:0000313" key="2">
    <source>
        <dbReference type="EMBL" id="GCA91937.1"/>
    </source>
</evidence>
<feature type="compositionally biased region" description="Basic and acidic residues" evidence="1">
    <location>
        <begin position="21"/>
        <end position="36"/>
    </location>
</feature>
<evidence type="ECO:0000313" key="3">
    <source>
        <dbReference type="Proteomes" id="UP000321223"/>
    </source>
</evidence>
<gene>
    <name evidence="2" type="ORF">MAE30S32_05890</name>
</gene>
<feature type="compositionally biased region" description="Basic and acidic residues" evidence="1">
    <location>
        <begin position="1"/>
        <end position="11"/>
    </location>
</feature>
<comment type="caution">
    <text evidence="2">The sequence shown here is derived from an EMBL/GenBank/DDBJ whole genome shotgun (WGS) entry which is preliminary data.</text>
</comment>
<accession>A0A510PDW6</accession>
<name>A0A510PDW6_MICAE</name>